<protein>
    <recommendedName>
        <fullName evidence="3">Glycoside hydrolase family 5 domain-containing protein</fullName>
    </recommendedName>
</protein>
<evidence type="ECO:0008006" key="3">
    <source>
        <dbReference type="Google" id="ProtNLM"/>
    </source>
</evidence>
<dbReference type="Gene3D" id="3.20.20.80">
    <property type="entry name" value="Glycosidases"/>
    <property type="match status" value="1"/>
</dbReference>
<reference evidence="1 2" key="1">
    <citation type="submission" date="2015-03" db="EMBL/GenBank/DDBJ databases">
        <title>RNA-seq based gene annotation and comparative genomics of four Zymoseptoria species reveal species-specific pathogenicity related genes and transposable element activity.</title>
        <authorList>
            <person name="Grandaubert J."/>
            <person name="Bhattacharyya A."/>
            <person name="Stukenbrock E.H."/>
        </authorList>
    </citation>
    <scope>NUCLEOTIDE SEQUENCE [LARGE SCALE GENOMIC DNA]</scope>
    <source>
        <strain evidence="1 2">Zb18110</strain>
    </source>
</reference>
<evidence type="ECO:0000313" key="1">
    <source>
        <dbReference type="EMBL" id="KJX94134.1"/>
    </source>
</evidence>
<sequence>MPNGAATLTMATPGSETPTFLLPTGSVHLHTWPSTARHGQHCAMSLRNESRTPPRSFSAFASYGWASWLENMVEAADGVNKANEDTLILYSGLNYDLGLRNVTQMLCSTSSFPYANKIVFELHNYNNNLENRNCAEFTMYKQGANAMDTSPISTAKNMAPVLLTDAHDDTTYLMPYAQCIKVYMSRVRGGWMKWVVSGSFYVRQGIQYYDETWALLNHDWSDYRSHVVVDQYWKPFDQATLWN</sequence>
<dbReference type="STRING" id="1047168.A0A0F4G9W6"/>
<dbReference type="SUPFAM" id="SSF51445">
    <property type="entry name" value="(Trans)glycosidases"/>
    <property type="match status" value="1"/>
</dbReference>
<comment type="caution">
    <text evidence="1">The sequence shown here is derived from an EMBL/GenBank/DDBJ whole genome shotgun (WGS) entry which is preliminary data.</text>
</comment>
<dbReference type="AlphaFoldDB" id="A0A0F4G9W6"/>
<dbReference type="PANTHER" id="PTHR31263">
    <property type="entry name" value="CELLULASE FAMILY PROTEIN (AFU_ORTHOLOGUE AFUA_5G14560)"/>
    <property type="match status" value="1"/>
</dbReference>
<dbReference type="EMBL" id="LAFY01004174">
    <property type="protein sequence ID" value="KJX94134.1"/>
    <property type="molecule type" value="Genomic_DNA"/>
</dbReference>
<dbReference type="Proteomes" id="UP000033647">
    <property type="component" value="Unassembled WGS sequence"/>
</dbReference>
<proteinExistence type="predicted"/>
<evidence type="ECO:0000313" key="2">
    <source>
        <dbReference type="Proteomes" id="UP000033647"/>
    </source>
</evidence>
<dbReference type="InterPro" id="IPR017853">
    <property type="entry name" value="GH"/>
</dbReference>
<dbReference type="PANTHER" id="PTHR31263:SF0">
    <property type="entry name" value="CELLULASE FAMILY PROTEIN (AFU_ORTHOLOGUE AFUA_5G14560)"/>
    <property type="match status" value="1"/>
</dbReference>
<keyword evidence="2" id="KW-1185">Reference proteome</keyword>
<dbReference type="OrthoDB" id="442731at2759"/>
<name>A0A0F4G9W6_9PEZI</name>
<accession>A0A0F4G9W6</accession>
<organism evidence="1 2">
    <name type="scientific">Zymoseptoria brevis</name>
    <dbReference type="NCBI Taxonomy" id="1047168"/>
    <lineage>
        <taxon>Eukaryota</taxon>
        <taxon>Fungi</taxon>
        <taxon>Dikarya</taxon>
        <taxon>Ascomycota</taxon>
        <taxon>Pezizomycotina</taxon>
        <taxon>Dothideomycetes</taxon>
        <taxon>Dothideomycetidae</taxon>
        <taxon>Mycosphaerellales</taxon>
        <taxon>Mycosphaerellaceae</taxon>
        <taxon>Zymoseptoria</taxon>
    </lineage>
</organism>
<gene>
    <name evidence="1" type="ORF">TI39_contig4215g00009</name>
</gene>